<evidence type="ECO:0000259" key="9">
    <source>
        <dbReference type="Pfam" id="PF25917"/>
    </source>
</evidence>
<proteinExistence type="predicted"/>
<dbReference type="Pfam" id="PF25954">
    <property type="entry name" value="Beta-barrel_RND_2"/>
    <property type="match status" value="1"/>
</dbReference>
<comment type="subcellular location">
    <subcellularLocation>
        <location evidence="1">Membrane</location>
        <topology evidence="1">Single-pass membrane protein</topology>
    </subcellularLocation>
</comment>
<evidence type="ECO:0000256" key="1">
    <source>
        <dbReference type="ARBA" id="ARBA00004167"/>
    </source>
</evidence>
<dbReference type="GO" id="GO:0016020">
    <property type="term" value="C:membrane"/>
    <property type="evidence" value="ECO:0007669"/>
    <property type="project" value="UniProtKB-SubCell"/>
</dbReference>
<dbReference type="RefSeq" id="WP_165600374.1">
    <property type="nucleotide sequence ID" value="NZ_SORZ01000001.1"/>
</dbReference>
<reference evidence="11 12" key="1">
    <citation type="submission" date="2019-03" db="EMBL/GenBank/DDBJ databases">
        <title>The complete genome sequence of Neokomagataea sp. Jb2 NBRC113641.</title>
        <authorList>
            <person name="Chua K.-O."/>
            <person name="Chan K.-G."/>
            <person name="See-Too W.-S."/>
        </authorList>
    </citation>
    <scope>NUCLEOTIDE SEQUENCE [LARGE SCALE GENOMIC DNA]</scope>
    <source>
        <strain evidence="11 12">Jb2</strain>
    </source>
</reference>
<feature type="region of interest" description="Disordered" evidence="6">
    <location>
        <begin position="1"/>
        <end position="62"/>
    </location>
</feature>
<dbReference type="GO" id="GO:0055085">
    <property type="term" value="P:transmembrane transport"/>
    <property type="evidence" value="ECO:0007669"/>
    <property type="project" value="InterPro"/>
</dbReference>
<dbReference type="SUPFAM" id="SSF111369">
    <property type="entry name" value="HlyD-like secretion proteins"/>
    <property type="match status" value="2"/>
</dbReference>
<dbReference type="Pfam" id="PF25917">
    <property type="entry name" value="BSH_RND"/>
    <property type="match status" value="1"/>
</dbReference>
<protein>
    <submittedName>
        <fullName evidence="11">HlyD family efflux transporter periplasmic adaptor subunit</fullName>
    </submittedName>
</protein>
<evidence type="ECO:0000259" key="8">
    <source>
        <dbReference type="Pfam" id="PF25876"/>
    </source>
</evidence>
<dbReference type="PANTHER" id="PTHR30386:SF26">
    <property type="entry name" value="TRANSPORT PROTEIN COMB"/>
    <property type="match status" value="1"/>
</dbReference>
<dbReference type="InterPro" id="IPR058625">
    <property type="entry name" value="MdtA-like_BSH"/>
</dbReference>
<feature type="domain" description="CusB-like beta-barrel" evidence="10">
    <location>
        <begin position="309"/>
        <end position="349"/>
    </location>
</feature>
<dbReference type="Gene3D" id="2.40.50.100">
    <property type="match status" value="1"/>
</dbReference>
<evidence type="ECO:0000256" key="5">
    <source>
        <dbReference type="SAM" id="Coils"/>
    </source>
</evidence>
<evidence type="ECO:0000256" key="2">
    <source>
        <dbReference type="ARBA" id="ARBA00022692"/>
    </source>
</evidence>
<dbReference type="Proteomes" id="UP000315037">
    <property type="component" value="Unassembled WGS sequence"/>
</dbReference>
<keyword evidence="3 7" id="KW-1133">Transmembrane helix</keyword>
<dbReference type="PANTHER" id="PTHR30386">
    <property type="entry name" value="MEMBRANE FUSION SUBUNIT OF EMRAB-TOLC MULTIDRUG EFFLUX PUMP"/>
    <property type="match status" value="1"/>
</dbReference>
<dbReference type="Gene3D" id="1.10.287.470">
    <property type="entry name" value="Helix hairpin bin"/>
    <property type="match status" value="1"/>
</dbReference>
<dbReference type="InterPro" id="IPR058792">
    <property type="entry name" value="Beta-barrel_RND_2"/>
</dbReference>
<feature type="coiled-coil region" evidence="5">
    <location>
        <begin position="244"/>
        <end position="271"/>
    </location>
</feature>
<dbReference type="Pfam" id="PF25876">
    <property type="entry name" value="HH_MFP_RND"/>
    <property type="match status" value="1"/>
</dbReference>
<feature type="domain" description="Multidrug resistance protein MdtA-like alpha-helical hairpin" evidence="8">
    <location>
        <begin position="178"/>
        <end position="238"/>
    </location>
</feature>
<keyword evidence="12" id="KW-1185">Reference proteome</keyword>
<evidence type="ECO:0000256" key="4">
    <source>
        <dbReference type="ARBA" id="ARBA00023136"/>
    </source>
</evidence>
<gene>
    <name evidence="11" type="ORF">E3202_03675</name>
</gene>
<dbReference type="InterPro" id="IPR050739">
    <property type="entry name" value="MFP"/>
</dbReference>
<dbReference type="Gene3D" id="2.40.30.170">
    <property type="match status" value="1"/>
</dbReference>
<evidence type="ECO:0000313" key="12">
    <source>
        <dbReference type="Proteomes" id="UP000315037"/>
    </source>
</evidence>
<feature type="compositionally biased region" description="Low complexity" evidence="6">
    <location>
        <begin position="8"/>
        <end position="18"/>
    </location>
</feature>
<keyword evidence="2 7" id="KW-0812">Transmembrane</keyword>
<keyword evidence="4 7" id="KW-0472">Membrane</keyword>
<dbReference type="AlphaFoldDB" id="A0A506URN9"/>
<keyword evidence="5" id="KW-0175">Coiled coil</keyword>
<evidence type="ECO:0000256" key="6">
    <source>
        <dbReference type="SAM" id="MobiDB-lite"/>
    </source>
</evidence>
<dbReference type="InterPro" id="IPR058624">
    <property type="entry name" value="MdtA-like_HH"/>
</dbReference>
<comment type="caution">
    <text evidence="11">The sequence shown here is derived from an EMBL/GenBank/DDBJ whole genome shotgun (WGS) entry which is preliminary data.</text>
</comment>
<evidence type="ECO:0000256" key="3">
    <source>
        <dbReference type="ARBA" id="ARBA00022989"/>
    </source>
</evidence>
<organism evidence="11 12">
    <name type="scientific">Oecophyllibacter saccharovorans</name>
    <dbReference type="NCBI Taxonomy" id="2558360"/>
    <lineage>
        <taxon>Bacteria</taxon>
        <taxon>Pseudomonadati</taxon>
        <taxon>Pseudomonadota</taxon>
        <taxon>Alphaproteobacteria</taxon>
        <taxon>Acetobacterales</taxon>
        <taxon>Acetobacteraceae</taxon>
        <taxon>Oecophyllibacter</taxon>
    </lineage>
</organism>
<evidence type="ECO:0000313" key="11">
    <source>
        <dbReference type="EMBL" id="TPW36015.1"/>
    </source>
</evidence>
<evidence type="ECO:0000259" key="10">
    <source>
        <dbReference type="Pfam" id="PF25954"/>
    </source>
</evidence>
<sequence length="409" mass="44221">MAQDESQNHPSNHSSAPPSETPRVQAPARAEEGEAVPSAERPAAQPAKKAETDEAPAKPVPKGSSAKRLLLILLVVVVILGIGLYLFFHRNDVETDDAYTVGRKVAIAPHVNGYVSQLLIDDNQFVHKGDLMVTIDGRDYIASLHQAQASLQQAQADMVAYGLAVEVAQKNYPGQLVIAQGNLARARADLFKAETDYARQHRVMRAATSQQDIDYARAQLDSARGAVTMAQGQLTQAQPVVPNIKSADARLSQAQASLAAAKAAMEKAKLNVEWTAVRAPHDGWISQRTVEQGDFVQTGEEMFSIVEPEVWVVANYKETQITYMHAGQKVKISVDAYPDLRLEGHINSLQMGSGEAFSAFPPENATGNFVKTVQRIPVKILIDKGLDPKRPLALGLSVEPVVDLASGGQ</sequence>
<evidence type="ECO:0000256" key="7">
    <source>
        <dbReference type="SAM" id="Phobius"/>
    </source>
</evidence>
<feature type="domain" description="Multidrug resistance protein MdtA-like barrel-sandwich hybrid" evidence="9">
    <location>
        <begin position="103"/>
        <end position="306"/>
    </location>
</feature>
<accession>A0A506URN9</accession>
<name>A0A506URN9_9PROT</name>
<dbReference type="EMBL" id="SORZ01000001">
    <property type="protein sequence ID" value="TPW36015.1"/>
    <property type="molecule type" value="Genomic_DNA"/>
</dbReference>
<feature type="transmembrane region" description="Helical" evidence="7">
    <location>
        <begin position="69"/>
        <end position="88"/>
    </location>
</feature>